<dbReference type="AlphaFoldDB" id="A0AAJ4XS47"/>
<evidence type="ECO:0000313" key="2">
    <source>
        <dbReference type="EMBL" id="SNX87397.1"/>
    </source>
</evidence>
<feature type="chain" id="PRO_5042497301" evidence="1">
    <location>
        <begin position="23"/>
        <end position="201"/>
    </location>
</feature>
<name>A0AAJ4XS47_9BASI</name>
<evidence type="ECO:0000256" key="1">
    <source>
        <dbReference type="SAM" id="SignalP"/>
    </source>
</evidence>
<organism evidence="2 3">
    <name type="scientific">Melanopsichium pennsylvanicum</name>
    <dbReference type="NCBI Taxonomy" id="63383"/>
    <lineage>
        <taxon>Eukaryota</taxon>
        <taxon>Fungi</taxon>
        <taxon>Dikarya</taxon>
        <taxon>Basidiomycota</taxon>
        <taxon>Ustilaginomycotina</taxon>
        <taxon>Ustilaginomycetes</taxon>
        <taxon>Ustilaginales</taxon>
        <taxon>Ustilaginaceae</taxon>
        <taxon>Melanopsichium</taxon>
    </lineage>
</organism>
<accession>A0AAJ4XS47</accession>
<reference evidence="2" key="1">
    <citation type="submission" date="2023-10" db="EMBL/GenBank/DDBJ databases">
        <authorList>
            <person name="Guldener U."/>
        </authorList>
    </citation>
    <scope>NUCLEOTIDE SEQUENCE</scope>
    <source>
        <strain evidence="2">Mp4</strain>
    </source>
</reference>
<gene>
    <name evidence="2" type="ORF">MEPE_06107</name>
</gene>
<proteinExistence type="predicted"/>
<feature type="signal peptide" evidence="1">
    <location>
        <begin position="1"/>
        <end position="22"/>
    </location>
</feature>
<comment type="caution">
    <text evidence="2">The sequence shown here is derived from an EMBL/GenBank/DDBJ whole genome shotgun (WGS) entry which is preliminary data.</text>
</comment>
<dbReference type="Proteomes" id="UP001294444">
    <property type="component" value="Unassembled WGS sequence"/>
</dbReference>
<protein>
    <submittedName>
        <fullName evidence="2">Uncharacterized protein</fullName>
    </submittedName>
</protein>
<evidence type="ECO:0000313" key="3">
    <source>
        <dbReference type="Proteomes" id="UP001294444"/>
    </source>
</evidence>
<sequence length="201" mass="22545">MPHPRILLVLIIMALLLGRIRAMDRQPRPPYLNAQIPATTAHSTSLRVDGAAVESAQRLLQSVRHLESALRLPTHTLVPYIPYPPPPRQAVEQYLHNSATRLQFLWAGEEPTYSIFASSALWMNTGETEARETLWLFRIYPTGEIMLIGPTRVRPEVPLSGNSSLFSAIWAGGGHNWSGLQQMLNNRAHIVETPPQLLHIL</sequence>
<keyword evidence="1" id="KW-0732">Signal</keyword>
<dbReference type="EMBL" id="OAPG01000019">
    <property type="protein sequence ID" value="SNX87397.1"/>
    <property type="molecule type" value="Genomic_DNA"/>
</dbReference>
<keyword evidence="3" id="KW-1185">Reference proteome</keyword>